<keyword evidence="11 15" id="KW-0503">Monooxygenase</keyword>
<dbReference type="InterPro" id="IPR036396">
    <property type="entry name" value="Cyt_P450_sf"/>
</dbReference>
<dbReference type="PRINTS" id="PR00463">
    <property type="entry name" value="EP450I"/>
</dbReference>
<dbReference type="GO" id="GO:0016020">
    <property type="term" value="C:membrane"/>
    <property type="evidence" value="ECO:0007669"/>
    <property type="project" value="UniProtKB-SubCell"/>
</dbReference>
<evidence type="ECO:0000256" key="12">
    <source>
        <dbReference type="ARBA" id="ARBA00023136"/>
    </source>
</evidence>
<dbReference type="STRING" id="703135.A0A2A9NXJ1"/>
<comment type="subcellular location">
    <subcellularLocation>
        <location evidence="2">Membrane</location>
        <topology evidence="2">Single-pass membrane protein</topology>
    </subcellularLocation>
</comment>
<keyword evidence="8" id="KW-1133">Transmembrane helix</keyword>
<dbReference type="Proteomes" id="UP000242287">
    <property type="component" value="Unassembled WGS sequence"/>
</dbReference>
<evidence type="ECO:0000313" key="17">
    <source>
        <dbReference type="Proteomes" id="UP000242287"/>
    </source>
</evidence>
<evidence type="ECO:0000256" key="5">
    <source>
        <dbReference type="ARBA" id="ARBA00022617"/>
    </source>
</evidence>
<evidence type="ECO:0000256" key="8">
    <source>
        <dbReference type="ARBA" id="ARBA00022989"/>
    </source>
</evidence>
<keyword evidence="7 14" id="KW-0479">Metal-binding</keyword>
<dbReference type="InterPro" id="IPR017972">
    <property type="entry name" value="Cyt_P450_CS"/>
</dbReference>
<evidence type="ECO:0000256" key="14">
    <source>
        <dbReference type="PIRSR" id="PIRSR602401-1"/>
    </source>
</evidence>
<dbReference type="CDD" id="cd11065">
    <property type="entry name" value="CYP64-like"/>
    <property type="match status" value="1"/>
</dbReference>
<keyword evidence="6" id="KW-0812">Transmembrane</keyword>
<dbReference type="PRINTS" id="PR00385">
    <property type="entry name" value="P450"/>
</dbReference>
<keyword evidence="12" id="KW-0472">Membrane</keyword>
<evidence type="ECO:0000256" key="13">
    <source>
        <dbReference type="ARBA" id="ARBA00023180"/>
    </source>
</evidence>
<dbReference type="Pfam" id="PF00067">
    <property type="entry name" value="p450"/>
    <property type="match status" value="2"/>
</dbReference>
<evidence type="ECO:0000256" key="1">
    <source>
        <dbReference type="ARBA" id="ARBA00001971"/>
    </source>
</evidence>
<dbReference type="PROSITE" id="PS00086">
    <property type="entry name" value="CYTOCHROME_P450"/>
    <property type="match status" value="1"/>
</dbReference>
<comment type="cofactor">
    <cofactor evidence="1 14">
        <name>heme</name>
        <dbReference type="ChEBI" id="CHEBI:30413"/>
    </cofactor>
</comment>
<name>A0A2A9NXJ1_9AGAR</name>
<dbReference type="GO" id="GO:0020037">
    <property type="term" value="F:heme binding"/>
    <property type="evidence" value="ECO:0007669"/>
    <property type="project" value="InterPro"/>
</dbReference>
<evidence type="ECO:0000256" key="7">
    <source>
        <dbReference type="ARBA" id="ARBA00022723"/>
    </source>
</evidence>
<protein>
    <recommendedName>
        <fullName evidence="18">Cytochrome P450</fullName>
    </recommendedName>
</protein>
<evidence type="ECO:0000256" key="2">
    <source>
        <dbReference type="ARBA" id="ARBA00004167"/>
    </source>
</evidence>
<dbReference type="OrthoDB" id="1103324at2759"/>
<dbReference type="Gene3D" id="1.10.630.10">
    <property type="entry name" value="Cytochrome P450"/>
    <property type="match status" value="1"/>
</dbReference>
<dbReference type="InterPro" id="IPR001128">
    <property type="entry name" value="Cyt_P450"/>
</dbReference>
<evidence type="ECO:0008006" key="18">
    <source>
        <dbReference type="Google" id="ProtNLM"/>
    </source>
</evidence>
<evidence type="ECO:0000256" key="9">
    <source>
        <dbReference type="ARBA" id="ARBA00023002"/>
    </source>
</evidence>
<keyword evidence="5 14" id="KW-0349">Heme</keyword>
<evidence type="ECO:0000256" key="4">
    <source>
        <dbReference type="ARBA" id="ARBA00010617"/>
    </source>
</evidence>
<dbReference type="GO" id="GO:0005506">
    <property type="term" value="F:iron ion binding"/>
    <property type="evidence" value="ECO:0007669"/>
    <property type="project" value="InterPro"/>
</dbReference>
<organism evidence="16 17">
    <name type="scientific">Amanita thiersii Skay4041</name>
    <dbReference type="NCBI Taxonomy" id="703135"/>
    <lineage>
        <taxon>Eukaryota</taxon>
        <taxon>Fungi</taxon>
        <taxon>Dikarya</taxon>
        <taxon>Basidiomycota</taxon>
        <taxon>Agaricomycotina</taxon>
        <taxon>Agaricomycetes</taxon>
        <taxon>Agaricomycetidae</taxon>
        <taxon>Agaricales</taxon>
        <taxon>Pluteineae</taxon>
        <taxon>Amanitaceae</taxon>
        <taxon>Amanita</taxon>
    </lineage>
</organism>
<keyword evidence="10 14" id="KW-0408">Iron</keyword>
<dbReference type="PANTHER" id="PTHR46300">
    <property type="entry name" value="P450, PUTATIVE (EUROFUNG)-RELATED-RELATED"/>
    <property type="match status" value="1"/>
</dbReference>
<comment type="similarity">
    <text evidence="4 15">Belongs to the cytochrome P450 family.</text>
</comment>
<dbReference type="AlphaFoldDB" id="A0A2A9NXJ1"/>
<dbReference type="PANTHER" id="PTHR46300:SF2">
    <property type="entry name" value="CYTOCHROME P450 MONOOXYGENASE ALNH-RELATED"/>
    <property type="match status" value="1"/>
</dbReference>
<accession>A0A2A9NXJ1</accession>
<evidence type="ECO:0000313" key="16">
    <source>
        <dbReference type="EMBL" id="PFH53127.1"/>
    </source>
</evidence>
<evidence type="ECO:0000256" key="11">
    <source>
        <dbReference type="ARBA" id="ARBA00023033"/>
    </source>
</evidence>
<keyword evidence="17" id="KW-1185">Reference proteome</keyword>
<evidence type="ECO:0000256" key="6">
    <source>
        <dbReference type="ARBA" id="ARBA00022692"/>
    </source>
</evidence>
<dbReference type="SUPFAM" id="SSF48264">
    <property type="entry name" value="Cytochrome P450"/>
    <property type="match status" value="1"/>
</dbReference>
<dbReference type="GO" id="GO:0004497">
    <property type="term" value="F:monooxygenase activity"/>
    <property type="evidence" value="ECO:0007669"/>
    <property type="project" value="UniProtKB-KW"/>
</dbReference>
<proteinExistence type="inferred from homology"/>
<gene>
    <name evidence="16" type="ORF">AMATHDRAFT_45749</name>
</gene>
<sequence length="566" mass="64210">MIPFDHLGTIQLLCTLAATTFAYFALSSLTIGRRLPNMPPGPPTLPIIGNLLDLPKGKLHLTFTAWSKKYGDVMSLRILHQTLIIIQSPTLVKELIDKRASASCNRPKSTIADMITPNGMNMGTSRYTTETWKAMRRASAQLLGNENMRKIVPFQRAEAAQFMWELVHQPDKWPHHIRRYTTSLILGLVYGLRGPTLQSPNVADFMDVHPQFLNALEFGTMPPVDLFPILTYVPERYANWKRIAKKVRFLHERLYDNILATVEKRVANGQGIGAFMEELLTKGPAVGLLTRDHLMHLGGVLMEGSDTSSSFLQVFIHALTVYKNVLKKAREEVDSIVGSDRTPDEHDLPKLKYVRAIIDECARFRPVGPLAIPHEMMEDTVVDGILYPKDAVIFTNICIAIHFPSLYLYQIIPQLDGMFHDERYFDRPEEFIPERFLKHPLGVKDGVEDDPARHPNMQFGGGRRICPGITFTRTSMELNAANLIWGFDFLPAIDPKTGEEVYPDLDNYTPGITATPIVCPLRIRPRSDHHKEIIERQFQASGDILAHYEYDIAPVDKEFNAKYRDI</sequence>
<keyword evidence="9 15" id="KW-0560">Oxidoreductase</keyword>
<dbReference type="InterPro" id="IPR050364">
    <property type="entry name" value="Cytochrome_P450_fung"/>
</dbReference>
<reference evidence="16 17" key="1">
    <citation type="submission" date="2014-02" db="EMBL/GenBank/DDBJ databases">
        <title>Transposable element dynamics among asymbiotic and ectomycorrhizal Amanita fungi.</title>
        <authorList>
            <consortium name="DOE Joint Genome Institute"/>
            <person name="Hess J."/>
            <person name="Skrede I."/>
            <person name="Wolfe B."/>
            <person name="LaButti K."/>
            <person name="Ohm R.A."/>
            <person name="Grigoriev I.V."/>
            <person name="Pringle A."/>
        </authorList>
    </citation>
    <scope>NUCLEOTIDE SEQUENCE [LARGE SCALE GENOMIC DNA]</scope>
    <source>
        <strain evidence="16 17">SKay4041</strain>
    </source>
</reference>
<dbReference type="EMBL" id="KZ301975">
    <property type="protein sequence ID" value="PFH53127.1"/>
    <property type="molecule type" value="Genomic_DNA"/>
</dbReference>
<evidence type="ECO:0000256" key="10">
    <source>
        <dbReference type="ARBA" id="ARBA00023004"/>
    </source>
</evidence>
<keyword evidence="13" id="KW-0325">Glycoprotein</keyword>
<dbReference type="GO" id="GO:0016705">
    <property type="term" value="F:oxidoreductase activity, acting on paired donors, with incorporation or reduction of molecular oxygen"/>
    <property type="evidence" value="ECO:0007669"/>
    <property type="project" value="InterPro"/>
</dbReference>
<evidence type="ECO:0000256" key="15">
    <source>
        <dbReference type="RuleBase" id="RU000461"/>
    </source>
</evidence>
<comment type="pathway">
    <text evidence="3">Secondary metabolite biosynthesis.</text>
</comment>
<feature type="binding site" description="axial binding residue" evidence="14">
    <location>
        <position position="466"/>
    </location>
    <ligand>
        <name>heme</name>
        <dbReference type="ChEBI" id="CHEBI:30413"/>
    </ligand>
    <ligandPart>
        <name>Fe</name>
        <dbReference type="ChEBI" id="CHEBI:18248"/>
    </ligandPart>
</feature>
<evidence type="ECO:0000256" key="3">
    <source>
        <dbReference type="ARBA" id="ARBA00005179"/>
    </source>
</evidence>
<dbReference type="InterPro" id="IPR002401">
    <property type="entry name" value="Cyt_P450_E_grp-I"/>
</dbReference>